<evidence type="ECO:0000256" key="1">
    <source>
        <dbReference type="ARBA" id="ARBA00001974"/>
    </source>
</evidence>
<name>A0ABV8BU51_9PSEU</name>
<keyword evidence="2" id="KW-0285">Flavoprotein</keyword>
<comment type="caution">
    <text evidence="5">The sequence shown here is derived from an EMBL/GenBank/DDBJ whole genome shotgun (WGS) entry which is preliminary data.</text>
</comment>
<dbReference type="Proteomes" id="UP001595690">
    <property type="component" value="Unassembled WGS sequence"/>
</dbReference>
<dbReference type="InterPro" id="IPR002938">
    <property type="entry name" value="FAD-bd"/>
</dbReference>
<dbReference type="Gene3D" id="3.30.70.2450">
    <property type="match status" value="1"/>
</dbReference>
<proteinExistence type="predicted"/>
<evidence type="ECO:0000313" key="5">
    <source>
        <dbReference type="EMBL" id="MFC3892467.1"/>
    </source>
</evidence>
<feature type="domain" description="FAD-binding" evidence="4">
    <location>
        <begin position="2"/>
        <end position="119"/>
    </location>
</feature>
<reference evidence="6" key="1">
    <citation type="journal article" date="2019" name="Int. J. Syst. Evol. Microbiol.">
        <title>The Global Catalogue of Microorganisms (GCM) 10K type strain sequencing project: providing services to taxonomists for standard genome sequencing and annotation.</title>
        <authorList>
            <consortium name="The Broad Institute Genomics Platform"/>
            <consortium name="The Broad Institute Genome Sequencing Center for Infectious Disease"/>
            <person name="Wu L."/>
            <person name="Ma J."/>
        </authorList>
    </citation>
    <scope>NUCLEOTIDE SEQUENCE [LARGE SCALE GENOMIC DNA]</scope>
    <source>
        <strain evidence="6">CGMCC 4.7405</strain>
    </source>
</reference>
<evidence type="ECO:0000259" key="4">
    <source>
        <dbReference type="Pfam" id="PF01494"/>
    </source>
</evidence>
<dbReference type="EMBL" id="JBHRZI010000011">
    <property type="protein sequence ID" value="MFC3892467.1"/>
    <property type="molecule type" value="Genomic_DNA"/>
</dbReference>
<dbReference type="Pfam" id="PF21274">
    <property type="entry name" value="Rng_hyd_C"/>
    <property type="match status" value="1"/>
</dbReference>
<evidence type="ECO:0000256" key="2">
    <source>
        <dbReference type="ARBA" id="ARBA00022630"/>
    </source>
</evidence>
<dbReference type="PANTHER" id="PTHR43004">
    <property type="entry name" value="TRK SYSTEM POTASSIUM UPTAKE PROTEIN"/>
    <property type="match status" value="1"/>
</dbReference>
<dbReference type="RefSeq" id="WP_382372183.1">
    <property type="nucleotide sequence ID" value="NZ_JBHRZI010000011.1"/>
</dbReference>
<dbReference type="InterPro" id="IPR036188">
    <property type="entry name" value="FAD/NAD-bd_sf"/>
</dbReference>
<dbReference type="PRINTS" id="PR00420">
    <property type="entry name" value="RNGMNOXGNASE"/>
</dbReference>
<accession>A0ABV8BU51</accession>
<organism evidence="5 6">
    <name type="scientific">Lentzea rhizosphaerae</name>
    <dbReference type="NCBI Taxonomy" id="2041025"/>
    <lineage>
        <taxon>Bacteria</taxon>
        <taxon>Bacillati</taxon>
        <taxon>Actinomycetota</taxon>
        <taxon>Actinomycetes</taxon>
        <taxon>Pseudonocardiales</taxon>
        <taxon>Pseudonocardiaceae</taxon>
        <taxon>Lentzea</taxon>
    </lineage>
</organism>
<comment type="cofactor">
    <cofactor evidence="1">
        <name>FAD</name>
        <dbReference type="ChEBI" id="CHEBI:57692"/>
    </cofactor>
</comment>
<evidence type="ECO:0000313" key="6">
    <source>
        <dbReference type="Proteomes" id="UP001595690"/>
    </source>
</evidence>
<feature type="domain" description="FAD-binding" evidence="4">
    <location>
        <begin position="206"/>
        <end position="289"/>
    </location>
</feature>
<dbReference type="Pfam" id="PF01494">
    <property type="entry name" value="FAD_binding_3"/>
    <property type="match status" value="3"/>
</dbReference>
<keyword evidence="3" id="KW-0274">FAD</keyword>
<dbReference type="InterPro" id="IPR050641">
    <property type="entry name" value="RIFMO-like"/>
</dbReference>
<keyword evidence="6" id="KW-1185">Reference proteome</keyword>
<dbReference type="SUPFAM" id="SSF51905">
    <property type="entry name" value="FAD/NAD(P)-binding domain"/>
    <property type="match status" value="1"/>
</dbReference>
<feature type="domain" description="FAD-binding" evidence="4">
    <location>
        <begin position="124"/>
        <end position="165"/>
    </location>
</feature>
<evidence type="ECO:0000256" key="3">
    <source>
        <dbReference type="ARBA" id="ARBA00022827"/>
    </source>
</evidence>
<gene>
    <name evidence="5" type="ORF">ACFOWZ_13375</name>
</gene>
<dbReference type="PANTHER" id="PTHR43004:SF19">
    <property type="entry name" value="BINDING MONOOXYGENASE, PUTATIVE (JCVI)-RELATED"/>
    <property type="match status" value="1"/>
</dbReference>
<protein>
    <submittedName>
        <fullName evidence="5">FAD-dependent oxidoreductase</fullName>
    </submittedName>
</protein>
<dbReference type="Gene3D" id="3.40.30.120">
    <property type="match status" value="1"/>
</dbReference>
<dbReference type="Gene3D" id="3.50.50.60">
    <property type="entry name" value="FAD/NAD(P)-binding domain"/>
    <property type="match status" value="2"/>
</dbReference>
<sequence>MVIIAGAGPTGLALACGLRQFGVDVRVVDQADGPATTSRALGLQPRGVEVLARLGALGDLPEKAVRLRALRINGAVALDMGFLRDAGQLIVSQAWVEERLRDRLSALGVEIEWNTPVSGVSGWDWLVGCDGAHSAVRKAAGIAFEGESVMENFLLRDLHAEWDLDRESIHLFVDGASITSVFPLPGGIWRVMSPGGERWTPGPIDSVEWESTFRIHRRQAATYRRGNVLLAGDAAHIHSPLGGQGMNTGLGDADNLAWKLALVVQGRASEQLLDTYEAERRPIGARVLASTTPATRLAMGPGVVTRTIRDRALWPLLGLPFVQRRLVRFTSQLDVKYSGPLASGRRGGERVPAFVRTGRWVLAGPATCLEVAGERLGDVVHHERAGETLLVRPDGHLAWRGPSSPERLAEWLNEVLGVPATPRRTTRS</sequence>